<dbReference type="InterPro" id="IPR013249">
    <property type="entry name" value="RNA_pol_sigma70_r4_t2"/>
</dbReference>
<keyword evidence="3" id="KW-0731">Sigma factor</keyword>
<keyword evidence="2" id="KW-0805">Transcription regulation</keyword>
<feature type="domain" description="RNA polymerase sigma-70 region 2" evidence="5">
    <location>
        <begin position="27"/>
        <end position="97"/>
    </location>
</feature>
<dbReference type="SUPFAM" id="SSF88946">
    <property type="entry name" value="Sigma2 domain of RNA polymerase sigma factors"/>
    <property type="match status" value="1"/>
</dbReference>
<reference evidence="7" key="1">
    <citation type="submission" date="2022-10" db="EMBL/GenBank/DDBJ databases">
        <title>Adaptive evolution leads to modifications in subtelomeric GC content in a zoonotic Cryptosporidium species.</title>
        <authorList>
            <person name="Li J."/>
            <person name="Feng Y."/>
            <person name="Xiao L."/>
        </authorList>
    </citation>
    <scope>NUCLEOTIDE SEQUENCE</scope>
    <source>
        <strain evidence="7">33844</strain>
    </source>
</reference>
<dbReference type="GO" id="GO:0006352">
    <property type="term" value="P:DNA-templated transcription initiation"/>
    <property type="evidence" value="ECO:0007669"/>
    <property type="project" value="InterPro"/>
</dbReference>
<dbReference type="Gene3D" id="1.10.1740.10">
    <property type="match status" value="1"/>
</dbReference>
<dbReference type="NCBIfam" id="TIGR02937">
    <property type="entry name" value="sigma70-ECF"/>
    <property type="match status" value="1"/>
</dbReference>
<dbReference type="AlphaFoldDB" id="A0A9D5DG22"/>
<keyword evidence="4" id="KW-0804">Transcription</keyword>
<dbReference type="SUPFAM" id="SSF88659">
    <property type="entry name" value="Sigma3 and sigma4 domains of RNA polymerase sigma factors"/>
    <property type="match status" value="1"/>
</dbReference>
<proteinExistence type="inferred from homology"/>
<dbReference type="GO" id="GO:0016987">
    <property type="term" value="F:sigma factor activity"/>
    <property type="evidence" value="ECO:0007669"/>
    <property type="project" value="UniProtKB-KW"/>
</dbReference>
<evidence type="ECO:0000256" key="4">
    <source>
        <dbReference type="ARBA" id="ARBA00023163"/>
    </source>
</evidence>
<dbReference type="GO" id="GO:0003677">
    <property type="term" value="F:DNA binding"/>
    <property type="evidence" value="ECO:0007669"/>
    <property type="project" value="InterPro"/>
</dbReference>
<dbReference type="PANTHER" id="PTHR43133">
    <property type="entry name" value="RNA POLYMERASE ECF-TYPE SIGMA FACTO"/>
    <property type="match status" value="1"/>
</dbReference>
<dbReference type="InterPro" id="IPR036388">
    <property type="entry name" value="WH-like_DNA-bd_sf"/>
</dbReference>
<feature type="domain" description="RNA polymerase sigma factor 70 region 4 type 2" evidence="6">
    <location>
        <begin position="128"/>
        <end position="177"/>
    </location>
</feature>
<name>A0A9D5DG22_9CRYT</name>
<evidence type="ECO:0000256" key="3">
    <source>
        <dbReference type="ARBA" id="ARBA00023082"/>
    </source>
</evidence>
<organism evidence="7">
    <name type="scientific">Cryptosporidium canis</name>
    <dbReference type="NCBI Taxonomy" id="195482"/>
    <lineage>
        <taxon>Eukaryota</taxon>
        <taxon>Sar</taxon>
        <taxon>Alveolata</taxon>
        <taxon>Apicomplexa</taxon>
        <taxon>Conoidasida</taxon>
        <taxon>Coccidia</taxon>
        <taxon>Eucoccidiorida</taxon>
        <taxon>Eimeriorina</taxon>
        <taxon>Cryptosporidiidae</taxon>
        <taxon>Cryptosporidium</taxon>
    </lineage>
</organism>
<evidence type="ECO:0000256" key="1">
    <source>
        <dbReference type="ARBA" id="ARBA00010641"/>
    </source>
</evidence>
<dbReference type="PANTHER" id="PTHR43133:SF46">
    <property type="entry name" value="RNA POLYMERASE SIGMA-70 FACTOR ECF SUBFAMILY"/>
    <property type="match status" value="1"/>
</dbReference>
<dbReference type="InterPro" id="IPR007627">
    <property type="entry name" value="RNA_pol_sigma70_r2"/>
</dbReference>
<dbReference type="Pfam" id="PF04542">
    <property type="entry name" value="Sigma70_r2"/>
    <property type="match status" value="1"/>
</dbReference>
<evidence type="ECO:0000256" key="2">
    <source>
        <dbReference type="ARBA" id="ARBA00023015"/>
    </source>
</evidence>
<dbReference type="EMBL" id="JAPCXC010000152">
    <property type="protein sequence ID" value="KAJ1604390.1"/>
    <property type="molecule type" value="Genomic_DNA"/>
</dbReference>
<dbReference type="InterPro" id="IPR014284">
    <property type="entry name" value="RNA_pol_sigma-70_dom"/>
</dbReference>
<dbReference type="Gene3D" id="1.10.10.10">
    <property type="entry name" value="Winged helix-like DNA-binding domain superfamily/Winged helix DNA-binding domain"/>
    <property type="match status" value="1"/>
</dbReference>
<evidence type="ECO:0000259" key="6">
    <source>
        <dbReference type="Pfam" id="PF08281"/>
    </source>
</evidence>
<protein>
    <recommendedName>
        <fullName evidence="8">RNA polymerase sigma-70 factor</fullName>
    </recommendedName>
</protein>
<comment type="caution">
    <text evidence="7">The sequence shown here is derived from an EMBL/GenBank/DDBJ whole genome shotgun (WGS) entry which is preliminary data.</text>
</comment>
<dbReference type="InterPro" id="IPR039425">
    <property type="entry name" value="RNA_pol_sigma-70-like"/>
</dbReference>
<evidence type="ECO:0000259" key="5">
    <source>
        <dbReference type="Pfam" id="PF04542"/>
    </source>
</evidence>
<sequence length="198" mass="23775">MLGKDTITAIEKSEPDQLTDERLFNCLYERYYKKAFDIALFYCGTNESAEDIVQDVFLKAWQFRGKLRLKLDDWQNWYSYLFVTTRNTALKAILKRKSYIARNLRYWQCIPEIVYDDAVVEREYEKIFSEAVDRLSYQQREIFILKYYGFKPRVIARELNVTARTVSNTLQTARRTLNNRINSQLEINEMLVRLVDRM</sequence>
<dbReference type="InterPro" id="IPR013325">
    <property type="entry name" value="RNA_pol_sigma_r2"/>
</dbReference>
<comment type="similarity">
    <text evidence="1">Belongs to the sigma-70 factor family. ECF subfamily.</text>
</comment>
<evidence type="ECO:0000313" key="7">
    <source>
        <dbReference type="EMBL" id="KAJ1604390.1"/>
    </source>
</evidence>
<gene>
    <name evidence="7" type="ORF">OJ253_3712</name>
</gene>
<dbReference type="InterPro" id="IPR013324">
    <property type="entry name" value="RNA_pol_sigma_r3/r4-like"/>
</dbReference>
<evidence type="ECO:0008006" key="8">
    <source>
        <dbReference type="Google" id="ProtNLM"/>
    </source>
</evidence>
<dbReference type="Proteomes" id="UP001067231">
    <property type="component" value="Unassembled WGS sequence"/>
</dbReference>
<accession>A0A9D5DG22</accession>
<dbReference type="Pfam" id="PF08281">
    <property type="entry name" value="Sigma70_r4_2"/>
    <property type="match status" value="1"/>
</dbReference>